<dbReference type="InterPro" id="IPR013784">
    <property type="entry name" value="Carb-bd-like_fold"/>
</dbReference>
<name>A0AAD5CCD8_AMBAR</name>
<evidence type="ECO:0000256" key="1">
    <source>
        <dbReference type="SAM" id="MobiDB-lite"/>
    </source>
</evidence>
<evidence type="ECO:0000313" key="3">
    <source>
        <dbReference type="EMBL" id="KAI7739292.1"/>
    </source>
</evidence>
<dbReference type="Gene3D" id="2.60.40.10">
    <property type="entry name" value="Immunoglobulins"/>
    <property type="match status" value="1"/>
</dbReference>
<evidence type="ECO:0000313" key="4">
    <source>
        <dbReference type="Proteomes" id="UP001206925"/>
    </source>
</evidence>
<dbReference type="EMBL" id="JAMZMK010008639">
    <property type="protein sequence ID" value="KAI7739292.1"/>
    <property type="molecule type" value="Genomic_DNA"/>
</dbReference>
<sequence length="551" mass="59645">MEAVMMMMMMGSSSSTCSYLKVKVIDDYLLGCKSLLLIHPSNLSFSLFSSSPKARGRGRGFRPLSVSSSHPHPQPQPQPQQAEQELHDHPLLIQHDSSPNPYTTVEAAAETQTVGVIFQLHKECSFGQNFLITGDHPILGLWDPNNALPLTWSHGHLWRTAHLDIPVGICIKFKFILQQTNGQFLWQPGPDRLFQCFQTQNIITLSEDWENPDSRIILETHHPTINQDIQFVEPSTVTQEPEECAINMKEVLVSDEMVPVLVPGLTQLPLDEGPDDEPELVNGAAMVSAGPDTAKVVPGLTQLPLDEGPDVEPDPVNGATMVSAGPDTAKVVPGLSQLPVNESPDDELEPVNGAAMVSAGPDTAEVVPSLSQLPVNEGPENKPEPINAAAIASAGPDMAEVVPSLSQLPVNEGPENKPEPINAGAMASAGPDMAEVVPSLSQLPVNEDPEDKPEPVNAAAMASAGPDMAEDLILPELDLKGDNANTSNSNPRPEILSIQENEESCEDKHQERDVDEEEDHEATQPTISLLHNDNKWSNNVMQKFLNIFGIQ</sequence>
<dbReference type="AlphaFoldDB" id="A0AAD5CCD8"/>
<feature type="region of interest" description="Disordered" evidence="1">
    <location>
        <begin position="408"/>
        <end position="430"/>
    </location>
</feature>
<dbReference type="CDD" id="cd05467">
    <property type="entry name" value="CBM20"/>
    <property type="match status" value="1"/>
</dbReference>
<proteinExistence type="predicted"/>
<dbReference type="InterPro" id="IPR013783">
    <property type="entry name" value="Ig-like_fold"/>
</dbReference>
<dbReference type="InterPro" id="IPR002044">
    <property type="entry name" value="CBM20"/>
</dbReference>
<accession>A0AAD5CCD8</accession>
<feature type="region of interest" description="Disordered" evidence="1">
    <location>
        <begin position="52"/>
        <end position="84"/>
    </location>
</feature>
<dbReference type="SUPFAM" id="SSF49452">
    <property type="entry name" value="Starch-binding domain-like"/>
    <property type="match status" value="1"/>
</dbReference>
<comment type="caution">
    <text evidence="3">The sequence shown here is derived from an EMBL/GenBank/DDBJ whole genome shotgun (WGS) entry which is preliminary data.</text>
</comment>
<dbReference type="SMART" id="SM01065">
    <property type="entry name" value="CBM_2"/>
    <property type="match status" value="1"/>
</dbReference>
<protein>
    <recommendedName>
        <fullName evidence="2">CBM20 domain-containing protein</fullName>
    </recommendedName>
</protein>
<dbReference type="PROSITE" id="PS51166">
    <property type="entry name" value="CBM20"/>
    <property type="match status" value="1"/>
</dbReference>
<dbReference type="Pfam" id="PF00686">
    <property type="entry name" value="CBM_20"/>
    <property type="match status" value="1"/>
</dbReference>
<keyword evidence="4" id="KW-1185">Reference proteome</keyword>
<dbReference type="PANTHER" id="PTHR15048:SF0">
    <property type="entry name" value="STARCH-BINDING DOMAIN-CONTAINING PROTEIN 1"/>
    <property type="match status" value="1"/>
</dbReference>
<organism evidence="3 4">
    <name type="scientific">Ambrosia artemisiifolia</name>
    <name type="common">Common ragweed</name>
    <dbReference type="NCBI Taxonomy" id="4212"/>
    <lineage>
        <taxon>Eukaryota</taxon>
        <taxon>Viridiplantae</taxon>
        <taxon>Streptophyta</taxon>
        <taxon>Embryophyta</taxon>
        <taxon>Tracheophyta</taxon>
        <taxon>Spermatophyta</taxon>
        <taxon>Magnoliopsida</taxon>
        <taxon>eudicotyledons</taxon>
        <taxon>Gunneridae</taxon>
        <taxon>Pentapetalae</taxon>
        <taxon>asterids</taxon>
        <taxon>campanulids</taxon>
        <taxon>Asterales</taxon>
        <taxon>Asteraceae</taxon>
        <taxon>Asteroideae</taxon>
        <taxon>Heliantheae alliance</taxon>
        <taxon>Heliantheae</taxon>
        <taxon>Ambrosia</taxon>
    </lineage>
</organism>
<dbReference type="GO" id="GO:0016020">
    <property type="term" value="C:membrane"/>
    <property type="evidence" value="ECO:0007669"/>
    <property type="project" value="TreeGrafter"/>
</dbReference>
<reference evidence="3" key="1">
    <citation type="submission" date="2022-06" db="EMBL/GenBank/DDBJ databases">
        <title>Uncovering the hologenomic basis of an extraordinary plant invasion.</title>
        <authorList>
            <person name="Bieker V.C."/>
            <person name="Martin M.D."/>
            <person name="Gilbert T."/>
            <person name="Hodgins K."/>
            <person name="Battlay P."/>
            <person name="Petersen B."/>
            <person name="Wilson J."/>
        </authorList>
    </citation>
    <scope>NUCLEOTIDE SEQUENCE</scope>
    <source>
        <strain evidence="3">AA19_3_7</strain>
        <tissue evidence="3">Leaf</tissue>
    </source>
</reference>
<feature type="region of interest" description="Disordered" evidence="1">
    <location>
        <begin position="479"/>
        <end position="525"/>
    </location>
</feature>
<feature type="domain" description="CBM20" evidence="2">
    <location>
        <begin position="108"/>
        <end position="211"/>
    </location>
</feature>
<dbReference type="Proteomes" id="UP001206925">
    <property type="component" value="Unassembled WGS sequence"/>
</dbReference>
<gene>
    <name evidence="3" type="ORF">M8C21_026627</name>
</gene>
<dbReference type="PANTHER" id="PTHR15048">
    <property type="entry name" value="STARCH-BINDING DOMAIN-CONTAINING PROTEIN 1"/>
    <property type="match status" value="1"/>
</dbReference>
<dbReference type="GO" id="GO:2001070">
    <property type="term" value="F:starch binding"/>
    <property type="evidence" value="ECO:0007669"/>
    <property type="project" value="InterPro"/>
</dbReference>
<evidence type="ECO:0000259" key="2">
    <source>
        <dbReference type="PROSITE" id="PS51166"/>
    </source>
</evidence>